<dbReference type="PANTHER" id="PTHR43318">
    <property type="entry name" value="UDP-N-ACETYLGLUCOSAMINE 4,6-DEHYDRATASE"/>
    <property type="match status" value="1"/>
</dbReference>
<evidence type="ECO:0000313" key="4">
    <source>
        <dbReference type="Proteomes" id="UP001208567"/>
    </source>
</evidence>
<feature type="domain" description="Polysaccharide biosynthesis protein CapD-like" evidence="2">
    <location>
        <begin position="8"/>
        <end position="289"/>
    </location>
</feature>
<dbReference type="CDD" id="cd05237">
    <property type="entry name" value="UDP_invert_4-6DH_SDR_e"/>
    <property type="match status" value="1"/>
</dbReference>
<dbReference type="Pfam" id="PF02719">
    <property type="entry name" value="Polysacc_synt_2"/>
    <property type="match status" value="1"/>
</dbReference>
<dbReference type="PANTHER" id="PTHR43318:SF2">
    <property type="entry name" value="UDP-N-ACETYLGLUCOSAMINE 4,6-DEHYDRATASE (INVERTING)"/>
    <property type="match status" value="1"/>
</dbReference>
<dbReference type="InterPro" id="IPR036291">
    <property type="entry name" value="NAD(P)-bd_dom_sf"/>
</dbReference>
<evidence type="ECO:0000259" key="2">
    <source>
        <dbReference type="Pfam" id="PF02719"/>
    </source>
</evidence>
<dbReference type="InterPro" id="IPR051203">
    <property type="entry name" value="Polysaccharide_Synthase-Rel"/>
</dbReference>
<evidence type="ECO:0000313" key="3">
    <source>
        <dbReference type="EMBL" id="GLC31963.1"/>
    </source>
</evidence>
<comment type="similarity">
    <text evidence="1">Belongs to the polysaccharide synthase family.</text>
</comment>
<name>A0ABQ5N9M5_9CLOT</name>
<dbReference type="Gene3D" id="3.40.50.720">
    <property type="entry name" value="NAD(P)-binding Rossmann-like Domain"/>
    <property type="match status" value="1"/>
</dbReference>
<dbReference type="Proteomes" id="UP001208567">
    <property type="component" value="Unassembled WGS sequence"/>
</dbReference>
<comment type="caution">
    <text evidence="3">The sequence shown here is derived from an EMBL/GenBank/DDBJ whole genome shotgun (WGS) entry which is preliminary data.</text>
</comment>
<dbReference type="RefSeq" id="WP_264851277.1">
    <property type="nucleotide sequence ID" value="NZ_BRXR01000001.1"/>
</dbReference>
<protein>
    <submittedName>
        <fullName evidence="3">Membrane protein</fullName>
    </submittedName>
</protein>
<keyword evidence="4" id="KW-1185">Reference proteome</keyword>
<organism evidence="3 4">
    <name type="scientific">Clostridium omnivorum</name>
    <dbReference type="NCBI Taxonomy" id="1604902"/>
    <lineage>
        <taxon>Bacteria</taxon>
        <taxon>Bacillati</taxon>
        <taxon>Bacillota</taxon>
        <taxon>Clostridia</taxon>
        <taxon>Eubacteriales</taxon>
        <taxon>Clostridiaceae</taxon>
        <taxon>Clostridium</taxon>
    </lineage>
</organism>
<reference evidence="3 4" key="1">
    <citation type="journal article" date="2024" name="Int. J. Syst. Evol. Microbiol.">
        <title>Clostridium omnivorum sp. nov., isolated from anoxic soil under the treatment of reductive soil disinfestation.</title>
        <authorList>
            <person name="Ueki A."/>
            <person name="Tonouchi A."/>
            <person name="Kaku N."/>
            <person name="Honma S."/>
            <person name="Ueki K."/>
        </authorList>
    </citation>
    <scope>NUCLEOTIDE SEQUENCE [LARGE SCALE GENOMIC DNA]</scope>
    <source>
        <strain evidence="3 4">E14</strain>
    </source>
</reference>
<proteinExistence type="inferred from homology"/>
<evidence type="ECO:0000256" key="1">
    <source>
        <dbReference type="ARBA" id="ARBA00007430"/>
    </source>
</evidence>
<gene>
    <name evidence="3" type="ORF">bsdE14_33730</name>
</gene>
<dbReference type="EMBL" id="BRXR01000001">
    <property type="protein sequence ID" value="GLC31963.1"/>
    <property type="molecule type" value="Genomic_DNA"/>
</dbReference>
<sequence>MWVDNKNILITGGTGTIGKALLEKLLMYNVKHVYIFSRDEQKQDTELHTLGQNPKVSFIIGDIRNFDSINSGLKNIDVVFHTAAMKIVRICEQNPFEAFETNVIGTENIIKAAAVNGVEKVIFTSSDKAANPTTAMGIGKLYAERLMTYANFIKGCNTIYTTVRFGNVLGSRGCVLDLFRNQIENLDYVTVTHSDMTRFICTIEQSVELMIKSGEVGKCGEIFIKKMPSIRIMDLAEVLIEYLAPVYGKDPKSISIRITEKQPSEKLYEELITVHEAERTIEFNDYYCILPTLQSERVNMNNIYNGKLVKREISSNASTHLTKTELLNFLLKNKLLF</sequence>
<dbReference type="SUPFAM" id="SSF51735">
    <property type="entry name" value="NAD(P)-binding Rossmann-fold domains"/>
    <property type="match status" value="1"/>
</dbReference>
<dbReference type="InterPro" id="IPR003869">
    <property type="entry name" value="Polysac_CapD-like"/>
</dbReference>
<accession>A0ABQ5N9M5</accession>